<dbReference type="KEGG" id="aal:EP13_00355"/>
<dbReference type="PANTHER" id="PTHR38683">
    <property type="entry name" value="CHORISMATE PYRUVATE-LYASE"/>
    <property type="match status" value="1"/>
</dbReference>
<evidence type="ECO:0000313" key="7">
    <source>
        <dbReference type="EMBL" id="HBU51163.1"/>
    </source>
</evidence>
<dbReference type="EMBL" id="DONK01000115">
    <property type="protein sequence ID" value="HBU51163.1"/>
    <property type="molecule type" value="Genomic_DNA"/>
</dbReference>
<dbReference type="InterPro" id="IPR007440">
    <property type="entry name" value="Chorismate--pyruvate_lyase"/>
</dbReference>
<dbReference type="GO" id="GO:0042866">
    <property type="term" value="P:pyruvate biosynthetic process"/>
    <property type="evidence" value="ECO:0007669"/>
    <property type="project" value="UniProtKB-UniRule"/>
</dbReference>
<dbReference type="Gene3D" id="3.40.1410.10">
    <property type="entry name" value="Chorismate lyase-like"/>
    <property type="match status" value="1"/>
</dbReference>
<dbReference type="Pfam" id="PF04345">
    <property type="entry name" value="Chor_lyase"/>
    <property type="match status" value="1"/>
</dbReference>
<dbReference type="GeneID" id="78253398"/>
<evidence type="ECO:0000256" key="1">
    <source>
        <dbReference type="ARBA" id="ARBA00022490"/>
    </source>
</evidence>
<organism evidence="5 8">
    <name type="scientific">Alteromonas australica</name>
    <dbReference type="NCBI Taxonomy" id="589873"/>
    <lineage>
        <taxon>Bacteria</taxon>
        <taxon>Pseudomonadati</taxon>
        <taxon>Pseudomonadota</taxon>
        <taxon>Gammaproteobacteria</taxon>
        <taxon>Alteromonadales</taxon>
        <taxon>Alteromonadaceae</taxon>
        <taxon>Alteromonas/Salinimonas group</taxon>
        <taxon>Alteromonas</taxon>
    </lineage>
</organism>
<comment type="subcellular location">
    <subcellularLocation>
        <location evidence="4">Cytoplasm</location>
    </subcellularLocation>
</comment>
<evidence type="ECO:0000256" key="4">
    <source>
        <dbReference type="HAMAP-Rule" id="MF_01632"/>
    </source>
</evidence>
<dbReference type="InterPro" id="IPR028978">
    <property type="entry name" value="Chorismate_lyase_/UTRA_dom_sf"/>
</dbReference>
<evidence type="ECO:0000313" key="5">
    <source>
        <dbReference type="EMBL" id="AIF97264.1"/>
    </source>
</evidence>
<evidence type="ECO:0000313" key="10">
    <source>
        <dbReference type="Proteomes" id="UP000264779"/>
    </source>
</evidence>
<accession>A0A075NRW1</accession>
<dbReference type="Proteomes" id="UP000056090">
    <property type="component" value="Chromosome"/>
</dbReference>
<dbReference type="GO" id="GO:0006744">
    <property type="term" value="P:ubiquinone biosynthetic process"/>
    <property type="evidence" value="ECO:0007669"/>
    <property type="project" value="UniProtKB-UniRule"/>
</dbReference>
<dbReference type="EC" id="4.1.3.40" evidence="4"/>
<comment type="pathway">
    <text evidence="4">Cofactor biosynthesis; ubiquinone biosynthesis.</text>
</comment>
<dbReference type="GO" id="GO:0008813">
    <property type="term" value="F:chorismate lyase activity"/>
    <property type="evidence" value="ECO:0007669"/>
    <property type="project" value="UniProtKB-UniRule"/>
</dbReference>
<keyword evidence="4 5" id="KW-0670">Pyruvate</keyword>
<protein>
    <recommendedName>
        <fullName evidence="4">Probable chorismate pyruvate-lyase</fullName>
        <shortName evidence="4">CL</shortName>
        <shortName evidence="4">CPL</shortName>
        <ecNumber evidence="4">4.1.3.40</ecNumber>
    </recommendedName>
</protein>
<feature type="binding site" evidence="4">
    <location>
        <position position="115"/>
    </location>
    <ligand>
        <name>substrate</name>
    </ligand>
</feature>
<dbReference type="EMBL" id="CP008849">
    <property type="protein sequence ID" value="AIF97264.1"/>
    <property type="molecule type" value="Genomic_DNA"/>
</dbReference>
<evidence type="ECO:0000313" key="6">
    <source>
        <dbReference type="EMBL" id="HAW75491.1"/>
    </source>
</evidence>
<sequence length="183" mass="20682">MSFAGGFPVGLSVDWHAPNTISIPDAYLKNWLLDTGSLTERVQSLCHQFSLTLLGQQTITPHQNELSLLNRDAEQAFQVREVLLCGNNTPWVFARSVIPQQMVEAELANLGQQPLGKRLFNDARFVRSAFQLCKLCSSSMGYSKAQTLWGRRSLFTLNNQKMIVAEVFLPDAPVYDSRYHYEI</sequence>
<gene>
    <name evidence="4" type="primary">ubiC</name>
    <name evidence="6" type="ORF">DCW74_07135</name>
    <name evidence="7" type="ORF">DEB45_07875</name>
    <name evidence="5" type="ORF">EP13_00355</name>
</gene>
<feature type="binding site" evidence="4">
    <location>
        <position position="80"/>
    </location>
    <ligand>
        <name>substrate</name>
    </ligand>
</feature>
<dbReference type="Proteomes" id="UP000264779">
    <property type="component" value="Unassembled WGS sequence"/>
</dbReference>
<keyword evidence="1 4" id="KW-0963">Cytoplasm</keyword>
<reference evidence="9 10" key="2">
    <citation type="journal article" date="2018" name="Nat. Biotechnol.">
        <title>A standardized bacterial taxonomy based on genome phylogeny substantially revises the tree of life.</title>
        <authorList>
            <person name="Parks D.H."/>
            <person name="Chuvochina M."/>
            <person name="Waite D.W."/>
            <person name="Rinke C."/>
            <person name="Skarshewski A."/>
            <person name="Chaumeil P.A."/>
            <person name="Hugenholtz P."/>
        </authorList>
    </citation>
    <scope>NUCLEOTIDE SEQUENCE [LARGE SCALE GENOMIC DNA]</scope>
    <source>
        <strain evidence="7">UBA11621</strain>
        <strain evidence="6">UBA11978</strain>
    </source>
</reference>
<evidence type="ECO:0000256" key="2">
    <source>
        <dbReference type="ARBA" id="ARBA00022688"/>
    </source>
</evidence>
<dbReference type="STRING" id="589873.EP12_00365"/>
<comment type="function">
    <text evidence="4">Removes the pyruvyl group from chorismate, with concomitant aromatization of the ring, to provide 4-hydroxybenzoate (4HB) for the ubiquinone pathway.</text>
</comment>
<reference evidence="5 8" key="1">
    <citation type="submission" date="2014-06" db="EMBL/GenBank/DDBJ databases">
        <title>Genomes of Alteromonas australica, a world apart.</title>
        <authorList>
            <person name="Gonzaga A."/>
            <person name="Lopez-Perez M."/>
            <person name="Rodriguez-Valera F."/>
        </authorList>
    </citation>
    <scope>NUCLEOTIDE SEQUENCE [LARGE SCALE GENOMIC DNA]</scope>
    <source>
        <strain evidence="5 8">H 17</strain>
    </source>
</reference>
<evidence type="ECO:0000313" key="8">
    <source>
        <dbReference type="Proteomes" id="UP000056090"/>
    </source>
</evidence>
<keyword evidence="3 4" id="KW-0456">Lyase</keyword>
<dbReference type="eggNOG" id="COG3161">
    <property type="taxonomic scope" value="Bacteria"/>
</dbReference>
<dbReference type="UniPathway" id="UPA00232"/>
<dbReference type="RefSeq" id="WP_044055453.1">
    <property type="nucleotide sequence ID" value="NZ_CALBIY010000052.1"/>
</dbReference>
<dbReference type="HAMAP" id="MF_01632">
    <property type="entry name" value="UbiC"/>
    <property type="match status" value="1"/>
</dbReference>
<keyword evidence="2 4" id="KW-0831">Ubiquinone biosynthesis</keyword>
<comment type="caution">
    <text evidence="4">Lacks conserved residue(s) required for the propagation of feature annotation.</text>
</comment>
<evidence type="ECO:0000313" key="9">
    <source>
        <dbReference type="Proteomes" id="UP000263517"/>
    </source>
</evidence>
<dbReference type="AlphaFoldDB" id="A0A075NRW1"/>
<dbReference type="EMBL" id="DNAN01000247">
    <property type="protein sequence ID" value="HAW75491.1"/>
    <property type="molecule type" value="Genomic_DNA"/>
</dbReference>
<dbReference type="SUPFAM" id="SSF64288">
    <property type="entry name" value="Chorismate lyase-like"/>
    <property type="match status" value="1"/>
</dbReference>
<dbReference type="Proteomes" id="UP000263517">
    <property type="component" value="Unassembled WGS sequence"/>
</dbReference>
<dbReference type="GO" id="GO:0005829">
    <property type="term" value="C:cytosol"/>
    <property type="evidence" value="ECO:0007669"/>
    <property type="project" value="TreeGrafter"/>
</dbReference>
<comment type="similarity">
    <text evidence="4">Belongs to the UbiC family.</text>
</comment>
<proteinExistence type="inferred from homology"/>
<dbReference type="PANTHER" id="PTHR38683:SF1">
    <property type="entry name" value="CHORISMATE PYRUVATE-LYASE"/>
    <property type="match status" value="1"/>
</dbReference>
<name>A0A075NRW1_9ALTE</name>
<comment type="catalytic activity">
    <reaction evidence="4">
        <text>chorismate = 4-hydroxybenzoate + pyruvate</text>
        <dbReference type="Rhea" id="RHEA:16505"/>
        <dbReference type="ChEBI" id="CHEBI:15361"/>
        <dbReference type="ChEBI" id="CHEBI:17879"/>
        <dbReference type="ChEBI" id="CHEBI:29748"/>
        <dbReference type="EC" id="4.1.3.40"/>
    </reaction>
</comment>
<feature type="binding site" evidence="4">
    <location>
        <position position="166"/>
    </location>
    <ligand>
        <name>substrate</name>
    </ligand>
</feature>
<keyword evidence="8" id="KW-1185">Reference proteome</keyword>
<evidence type="ECO:0000256" key="3">
    <source>
        <dbReference type="ARBA" id="ARBA00023239"/>
    </source>
</evidence>